<dbReference type="EMBL" id="JAGGLG010000016">
    <property type="protein sequence ID" value="MBP2018705.1"/>
    <property type="molecule type" value="Genomic_DNA"/>
</dbReference>
<dbReference type="Gene3D" id="3.40.50.410">
    <property type="entry name" value="von Willebrand factor, type A domain"/>
    <property type="match status" value="1"/>
</dbReference>
<feature type="domain" description="VWFA" evidence="1">
    <location>
        <begin position="44"/>
        <end position="216"/>
    </location>
</feature>
<name>A0ABS4JUU5_9FIRM</name>
<dbReference type="PANTHER" id="PTHR10579:SF43">
    <property type="entry name" value="ZINC FINGER (C3HC4-TYPE RING FINGER) FAMILY PROTEIN"/>
    <property type="match status" value="1"/>
</dbReference>
<gene>
    <name evidence="2" type="ORF">J2Z79_002120</name>
</gene>
<reference evidence="2 3" key="1">
    <citation type="submission" date="2021-03" db="EMBL/GenBank/DDBJ databases">
        <title>Genomic Encyclopedia of Type Strains, Phase IV (KMG-IV): sequencing the most valuable type-strain genomes for metagenomic binning, comparative biology and taxonomic classification.</title>
        <authorList>
            <person name="Goeker M."/>
        </authorList>
    </citation>
    <scope>NUCLEOTIDE SEQUENCE [LARGE SCALE GENOMIC DNA]</scope>
    <source>
        <strain evidence="2 3">DSM 27138</strain>
    </source>
</reference>
<accession>A0ABS4JUU5</accession>
<organism evidence="2 3">
    <name type="scientific">Symbiobacterium terraclitae</name>
    <dbReference type="NCBI Taxonomy" id="557451"/>
    <lineage>
        <taxon>Bacteria</taxon>
        <taxon>Bacillati</taxon>
        <taxon>Bacillota</taxon>
        <taxon>Clostridia</taxon>
        <taxon>Eubacteriales</taxon>
        <taxon>Symbiobacteriaceae</taxon>
        <taxon>Symbiobacterium</taxon>
    </lineage>
</organism>
<dbReference type="Pfam" id="PF00092">
    <property type="entry name" value="VWA"/>
    <property type="match status" value="1"/>
</dbReference>
<dbReference type="InterPro" id="IPR002035">
    <property type="entry name" value="VWF_A"/>
</dbReference>
<dbReference type="InterPro" id="IPR036465">
    <property type="entry name" value="vWFA_dom_sf"/>
</dbReference>
<keyword evidence="3" id="KW-1185">Reference proteome</keyword>
<proteinExistence type="predicted"/>
<sequence>MTHSLTLCAQLDRTCISPAGGVLYLLVTITAPPAGDAGGRPPLNLAAVVDRSGSMHGAKLHFTKQALRFLVDQVGHADRLAVVTYDDEVTVPLPSQPVAQKDALKAMLSGIAAGGSTNLSGGLATGMQQIRSHAGPGVVSRVLLMTDGLANVGVTEPETLVGWARAWREKGLGLSTMGVGADFNEDLLVALAEAGGGNFHYIEDPDKIPEMFRRELQGLLEVAVQGLQLRVEVEPGVAVTDVVGYRPQGNPQRVQVVLPDLYGGEAKSVLFRLAVAAPPADGRLGRVVLGYLPATPGGEPSTVSAEVALSVTDDPARLSEPPDEAVMRQVRLSQASTAWDEAVELADRGDLQGAALRLIQAAEDLEAQAAAGDARAAEQAASLRAQAEVITAAPFDATTRKQMRHQGFRSRRGR</sequence>
<dbReference type="PROSITE" id="PS50234">
    <property type="entry name" value="VWFA"/>
    <property type="match status" value="1"/>
</dbReference>
<dbReference type="RefSeq" id="WP_209466829.1">
    <property type="nucleotide sequence ID" value="NZ_JAGGLG010000016.1"/>
</dbReference>
<dbReference type="InterPro" id="IPR051266">
    <property type="entry name" value="CLCR"/>
</dbReference>
<comment type="caution">
    <text evidence="2">The sequence shown here is derived from an EMBL/GenBank/DDBJ whole genome shotgun (WGS) entry which is preliminary data.</text>
</comment>
<evidence type="ECO:0000313" key="2">
    <source>
        <dbReference type="EMBL" id="MBP2018705.1"/>
    </source>
</evidence>
<dbReference type="Proteomes" id="UP001519289">
    <property type="component" value="Unassembled WGS sequence"/>
</dbReference>
<protein>
    <submittedName>
        <fullName evidence="2">Ca-activated chloride channel family protein</fullName>
    </submittedName>
</protein>
<evidence type="ECO:0000313" key="3">
    <source>
        <dbReference type="Proteomes" id="UP001519289"/>
    </source>
</evidence>
<dbReference type="PANTHER" id="PTHR10579">
    <property type="entry name" value="CALCIUM-ACTIVATED CHLORIDE CHANNEL REGULATOR"/>
    <property type="match status" value="1"/>
</dbReference>
<evidence type="ECO:0000259" key="1">
    <source>
        <dbReference type="PROSITE" id="PS50234"/>
    </source>
</evidence>
<dbReference type="SMART" id="SM00327">
    <property type="entry name" value="VWA"/>
    <property type="match status" value="1"/>
</dbReference>
<dbReference type="SUPFAM" id="SSF53300">
    <property type="entry name" value="vWA-like"/>
    <property type="match status" value="1"/>
</dbReference>